<dbReference type="Proteomes" id="UP001159370">
    <property type="component" value="Unassembled WGS sequence"/>
</dbReference>
<dbReference type="EMBL" id="JANQDL010000099">
    <property type="protein sequence ID" value="MDH6065087.1"/>
    <property type="molecule type" value="Genomic_DNA"/>
</dbReference>
<dbReference type="RefSeq" id="WP_280652025.1">
    <property type="nucleotide sequence ID" value="NZ_JANQDL010000099.1"/>
</dbReference>
<organism evidence="1 2">
    <name type="scientific">Umezakia ovalisporum FSS-62</name>
    <dbReference type="NCBI Taxonomy" id="2971776"/>
    <lineage>
        <taxon>Bacteria</taxon>
        <taxon>Bacillati</taxon>
        <taxon>Cyanobacteriota</taxon>
        <taxon>Cyanophyceae</taxon>
        <taxon>Nostocales</taxon>
        <taxon>Nodulariaceae</taxon>
        <taxon>Umezakia</taxon>
    </lineage>
</organism>
<accession>A0AA43H196</accession>
<dbReference type="GeneID" id="83686899"/>
<gene>
    <name evidence="1" type="ORF">NWP23_15255</name>
</gene>
<sequence length="105" mass="11072">MMIISDLNILEAVEGSSIVGGGGFQIANDKLEHIESKVNVDILKKVDIAVKLVGNFADAQAVAQAYGANTDAETITFAEVYEGVSSDAASRSTAAAVKDQETKYY</sequence>
<name>A0AA43H196_9CYAN</name>
<reference evidence="1 2" key="1">
    <citation type="journal article" date="2023" name="J. Phycol.">
        <title>Chrysosporum ovalisporum is synonymous with the true-branching cyanobacterium Umezakia natans (Nostocales/Aphanizomenonaceae).</title>
        <authorList>
            <person name="McGregor G.B."/>
            <person name="Sendall B.C."/>
            <person name="Niiyama Y."/>
            <person name="Tuji A."/>
            <person name="Willis A."/>
        </authorList>
    </citation>
    <scope>NUCLEOTIDE SEQUENCE [LARGE SCALE GENOMIC DNA]</scope>
    <source>
        <strain evidence="1 2">FSS-62</strain>
    </source>
</reference>
<proteinExistence type="predicted"/>
<dbReference type="AlphaFoldDB" id="A0AA43H196"/>
<protein>
    <submittedName>
        <fullName evidence="1">Uncharacterized protein</fullName>
    </submittedName>
</protein>
<evidence type="ECO:0000313" key="1">
    <source>
        <dbReference type="EMBL" id="MDH6065087.1"/>
    </source>
</evidence>
<comment type="caution">
    <text evidence="1">The sequence shown here is derived from an EMBL/GenBank/DDBJ whole genome shotgun (WGS) entry which is preliminary data.</text>
</comment>
<evidence type="ECO:0000313" key="2">
    <source>
        <dbReference type="Proteomes" id="UP001159370"/>
    </source>
</evidence>